<dbReference type="Proteomes" id="UP000037122">
    <property type="component" value="Unassembled WGS sequence"/>
</dbReference>
<dbReference type="EMBL" id="LGST01000041">
    <property type="protein sequence ID" value="KND97776.1"/>
    <property type="molecule type" value="Genomic_DNA"/>
</dbReference>
<name>A0A0L0NUC5_CANAR</name>
<gene>
    <name evidence="1" type="ORF">QG37_06187</name>
</gene>
<proteinExistence type="predicted"/>
<accession>A0A0L0NUC5</accession>
<comment type="caution">
    <text evidence="1">The sequence shown here is derived from an EMBL/GenBank/DDBJ whole genome shotgun (WGS) entry which is preliminary data.</text>
</comment>
<organism evidence="1 2">
    <name type="scientific">Candidozyma auris</name>
    <name type="common">Yeast</name>
    <name type="synonym">Candida auris</name>
    <dbReference type="NCBI Taxonomy" id="498019"/>
    <lineage>
        <taxon>Eukaryota</taxon>
        <taxon>Fungi</taxon>
        <taxon>Dikarya</taxon>
        <taxon>Ascomycota</taxon>
        <taxon>Saccharomycotina</taxon>
        <taxon>Pichiomycetes</taxon>
        <taxon>Metschnikowiaceae</taxon>
        <taxon>Candidozyma</taxon>
    </lineage>
</organism>
<dbReference type="VEuPathDB" id="FungiDB:QG37_06187"/>
<sequence>MIEMHEQIQLGATFSRSAYLEGGPQIEGFPMTFYGPPRAHFLKK</sequence>
<evidence type="ECO:0000313" key="1">
    <source>
        <dbReference type="EMBL" id="KND97776.1"/>
    </source>
</evidence>
<evidence type="ECO:0000313" key="2">
    <source>
        <dbReference type="Proteomes" id="UP000037122"/>
    </source>
</evidence>
<dbReference type="AlphaFoldDB" id="A0A0L0NUC5"/>
<reference evidence="2" key="1">
    <citation type="journal article" date="2015" name="BMC Genomics">
        <title>Draft genome of a commonly misdiagnosed multidrug resistant pathogen Candida auris.</title>
        <authorList>
            <person name="Chatterjee S."/>
            <person name="Alampalli S.V."/>
            <person name="Nageshan R.K."/>
            <person name="Chettiar S.T."/>
            <person name="Joshi S."/>
            <person name="Tatu U.S."/>
        </authorList>
    </citation>
    <scope>NUCLEOTIDE SEQUENCE [LARGE SCALE GENOMIC DNA]</scope>
    <source>
        <strain evidence="2">6684</strain>
    </source>
</reference>
<protein>
    <submittedName>
        <fullName evidence="1">Uncharacterized protein</fullName>
    </submittedName>
</protein>